<keyword evidence="4" id="KW-0539">Nucleus</keyword>
<evidence type="ECO:0000256" key="5">
    <source>
        <dbReference type="SAM" id="MobiDB-lite"/>
    </source>
</evidence>
<evidence type="ECO:0000313" key="7">
    <source>
        <dbReference type="EMBL" id="KAJ9669296.1"/>
    </source>
</evidence>
<protein>
    <recommendedName>
        <fullName evidence="6">Bromodomain associated domain-containing protein</fullName>
    </recommendedName>
</protein>
<evidence type="ECO:0000256" key="3">
    <source>
        <dbReference type="ARBA" id="ARBA00023163"/>
    </source>
</evidence>
<comment type="subcellular location">
    <subcellularLocation>
        <location evidence="1">Nucleus</location>
    </subcellularLocation>
</comment>
<reference evidence="7" key="1">
    <citation type="submission" date="2022-10" db="EMBL/GenBank/DDBJ databases">
        <title>Culturing micro-colonial fungi from biological soil crusts in the Mojave desert and describing Neophaeococcomyces mojavensis, and introducing the new genera and species Taxawa tesnikishii.</title>
        <authorList>
            <person name="Kurbessoian T."/>
            <person name="Stajich J.E."/>
        </authorList>
    </citation>
    <scope>NUCLEOTIDE SEQUENCE</scope>
    <source>
        <strain evidence="7">TK_1</strain>
    </source>
</reference>
<evidence type="ECO:0000256" key="1">
    <source>
        <dbReference type="ARBA" id="ARBA00004123"/>
    </source>
</evidence>
<dbReference type="CDD" id="cd00076">
    <property type="entry name" value="HFD_SF"/>
    <property type="match status" value="1"/>
</dbReference>
<dbReference type="Gene3D" id="1.10.20.10">
    <property type="entry name" value="Histone, subunit A"/>
    <property type="match status" value="1"/>
</dbReference>
<accession>A0ABQ9P5N5</accession>
<proteinExistence type="predicted"/>
<evidence type="ECO:0000256" key="4">
    <source>
        <dbReference type="ARBA" id="ARBA00023242"/>
    </source>
</evidence>
<dbReference type="InterPro" id="IPR006565">
    <property type="entry name" value="BTP"/>
</dbReference>
<comment type="caution">
    <text evidence="7">The sequence shown here is derived from an EMBL/GenBank/DDBJ whole genome shotgun (WGS) entry which is preliminary data.</text>
</comment>
<feature type="domain" description="Bromodomain associated" evidence="6">
    <location>
        <begin position="7"/>
        <end position="84"/>
    </location>
</feature>
<evidence type="ECO:0000259" key="6">
    <source>
        <dbReference type="SMART" id="SM00576"/>
    </source>
</evidence>
<dbReference type="Proteomes" id="UP001172684">
    <property type="component" value="Unassembled WGS sequence"/>
</dbReference>
<evidence type="ECO:0000256" key="2">
    <source>
        <dbReference type="ARBA" id="ARBA00023015"/>
    </source>
</evidence>
<gene>
    <name evidence="7" type="ORF">H2201_000648</name>
</gene>
<dbReference type="Pfam" id="PF07524">
    <property type="entry name" value="Bromo_TP"/>
    <property type="match status" value="1"/>
</dbReference>
<sequence length="242" mass="26689">MSNSSASSLHESLLRPAILQILRAAGFHATRPSVLDTLTDLAARHLLLLASKTAANASVIHNDLIPCITDVRLALQDSGVIVAPLTAAEETWREMLRKPLDQYPERNGLRAKEKARRDAEDTADVREFLDWITGEKNREIRRAAGMCNDEVQGVELEATGQTEDYLTALKKKHSKTGEESRYQGTVLGKPAEDRPIKIEGGPVDSLQEWVRQMQERAAKQSISAYSSSHMSEITEAQTASDG</sequence>
<keyword evidence="2" id="KW-0805">Transcription regulation</keyword>
<dbReference type="EMBL" id="JAPDRL010000003">
    <property type="protein sequence ID" value="KAJ9669296.1"/>
    <property type="molecule type" value="Genomic_DNA"/>
</dbReference>
<organism evidence="7 8">
    <name type="scientific">Coniosporium apollinis</name>
    <dbReference type="NCBI Taxonomy" id="61459"/>
    <lineage>
        <taxon>Eukaryota</taxon>
        <taxon>Fungi</taxon>
        <taxon>Dikarya</taxon>
        <taxon>Ascomycota</taxon>
        <taxon>Pezizomycotina</taxon>
        <taxon>Dothideomycetes</taxon>
        <taxon>Dothideomycetes incertae sedis</taxon>
        <taxon>Coniosporium</taxon>
    </lineage>
</organism>
<name>A0ABQ9P5N5_9PEZI</name>
<keyword evidence="3" id="KW-0804">Transcription</keyword>
<dbReference type="InterPro" id="IPR009072">
    <property type="entry name" value="Histone-fold"/>
</dbReference>
<dbReference type="SMART" id="SM00576">
    <property type="entry name" value="BTP"/>
    <property type="match status" value="1"/>
</dbReference>
<feature type="region of interest" description="Disordered" evidence="5">
    <location>
        <begin position="220"/>
        <end position="242"/>
    </location>
</feature>
<keyword evidence="8" id="KW-1185">Reference proteome</keyword>
<evidence type="ECO:0000313" key="8">
    <source>
        <dbReference type="Proteomes" id="UP001172684"/>
    </source>
</evidence>